<evidence type="ECO:0000313" key="1">
    <source>
        <dbReference type="EMBL" id="PEH74296.1"/>
    </source>
</evidence>
<sequence length="117" mass="13826">MMRSGLSKTEMDHMPVTMFYRLYIFDTYLEPQSPRFQDLQNAMMQYTIMTSSPNMTSELAKKIKPSQFQLIKDETIFKSAEELREIEEKRKEEQKANLMSMFDPALVERLKNNIKSG</sequence>
<reference evidence="2" key="1">
    <citation type="submission" date="2017-09" db="EMBL/GenBank/DDBJ databases">
        <title>FDA dAtabase for Regulatory Grade micrObial Sequences (FDA-ARGOS): Supporting development and validation of Infectious Disease Dx tests.</title>
        <authorList>
            <person name="Goldberg B."/>
            <person name="Campos J."/>
            <person name="Tallon L."/>
            <person name="Sadzewicz L."/>
            <person name="Ott S."/>
            <person name="Zhao X."/>
            <person name="Nagaraj S."/>
            <person name="Vavikolanu K."/>
            <person name="Aluvathingal J."/>
            <person name="Nadendla S."/>
            <person name="Geyer C."/>
            <person name="Sichtig H."/>
        </authorList>
    </citation>
    <scope>NUCLEOTIDE SEQUENCE [LARGE SCALE GENOMIC DNA]</scope>
    <source>
        <strain evidence="2">FDAARGOS_370</strain>
    </source>
</reference>
<accession>A0A2A7U7B2</accession>
<organism evidence="1 2">
    <name type="scientific">Edwardsiella tarda</name>
    <dbReference type="NCBI Taxonomy" id="636"/>
    <lineage>
        <taxon>Bacteria</taxon>
        <taxon>Pseudomonadati</taxon>
        <taxon>Pseudomonadota</taxon>
        <taxon>Gammaproteobacteria</taxon>
        <taxon>Enterobacterales</taxon>
        <taxon>Hafniaceae</taxon>
        <taxon>Edwardsiella</taxon>
    </lineage>
</organism>
<dbReference type="Proteomes" id="UP000219788">
    <property type="component" value="Unassembled WGS sequence"/>
</dbReference>
<dbReference type="AlphaFoldDB" id="A0A2A7U7B2"/>
<proteinExistence type="predicted"/>
<dbReference type="EMBL" id="PDDV01000006">
    <property type="protein sequence ID" value="PEH74296.1"/>
    <property type="molecule type" value="Genomic_DNA"/>
</dbReference>
<comment type="caution">
    <text evidence="1">The sequence shown here is derived from an EMBL/GenBank/DDBJ whole genome shotgun (WGS) entry which is preliminary data.</text>
</comment>
<name>A0A2A7U7B2_EDWTA</name>
<dbReference type="OrthoDB" id="9970846at2"/>
<protein>
    <submittedName>
        <fullName evidence="1">Uncharacterized protein</fullName>
    </submittedName>
</protein>
<gene>
    <name evidence="1" type="ORF">CRM76_01225</name>
</gene>
<evidence type="ECO:0000313" key="2">
    <source>
        <dbReference type="Proteomes" id="UP000219788"/>
    </source>
</evidence>